<keyword evidence="3" id="KW-1185">Reference proteome</keyword>
<dbReference type="EMBL" id="CABDUW010000468">
    <property type="protein sequence ID" value="VTJ69601.1"/>
    <property type="molecule type" value="Genomic_DNA"/>
</dbReference>
<protein>
    <submittedName>
        <fullName evidence="2">Uncharacterized protein</fullName>
    </submittedName>
</protein>
<organism evidence="2 3">
    <name type="scientific">Marmota monax</name>
    <name type="common">Woodchuck</name>
    <dbReference type="NCBI Taxonomy" id="9995"/>
    <lineage>
        <taxon>Eukaryota</taxon>
        <taxon>Metazoa</taxon>
        <taxon>Chordata</taxon>
        <taxon>Craniata</taxon>
        <taxon>Vertebrata</taxon>
        <taxon>Euteleostomi</taxon>
        <taxon>Mammalia</taxon>
        <taxon>Eutheria</taxon>
        <taxon>Euarchontoglires</taxon>
        <taxon>Glires</taxon>
        <taxon>Rodentia</taxon>
        <taxon>Sciuromorpha</taxon>
        <taxon>Sciuridae</taxon>
        <taxon>Xerinae</taxon>
        <taxon>Marmotini</taxon>
        <taxon>Marmota</taxon>
    </lineage>
</organism>
<evidence type="ECO:0000313" key="2">
    <source>
        <dbReference type="EMBL" id="VTJ69601.1"/>
    </source>
</evidence>
<dbReference type="Proteomes" id="UP000662637">
    <property type="component" value="Unassembled WGS sequence"/>
</dbReference>
<reference evidence="2 3" key="1">
    <citation type="submission" date="2019-04" db="EMBL/GenBank/DDBJ databases">
        <authorList>
            <person name="Alioto T."/>
            <person name="Alioto T."/>
        </authorList>
    </citation>
    <scope>NUCLEOTIDE SEQUENCE [LARGE SCALE GENOMIC DNA]</scope>
</reference>
<proteinExistence type="predicted"/>
<sequence length="148" mass="16081">MLGSPGSNAHSWAAAAGIRCCALLRPGQCLGVKKVPEAPWRKKHAGCPQRRDWQADTPGLQLYAGSSLGPNEFHRGGRPLCSLLYPSVFSRDQVLRVLAKDEEQLSLLRDLEGLKPQKVRTALDSGTPPPEQLAARLPVLLPLPYLPS</sequence>
<dbReference type="Proteomes" id="UP000335636">
    <property type="component" value="Unassembled WGS sequence"/>
</dbReference>
<dbReference type="AlphaFoldDB" id="A0A5E4BKT4"/>
<evidence type="ECO:0000313" key="1">
    <source>
        <dbReference type="EMBL" id="KAF7479635.1"/>
    </source>
</evidence>
<evidence type="ECO:0000313" key="3">
    <source>
        <dbReference type="Proteomes" id="UP000335636"/>
    </source>
</evidence>
<dbReference type="EMBL" id="WJEC01001127">
    <property type="protein sequence ID" value="KAF7479635.1"/>
    <property type="molecule type" value="Genomic_DNA"/>
</dbReference>
<reference evidence="1" key="2">
    <citation type="submission" date="2020-08" db="EMBL/GenBank/DDBJ databases">
        <authorList>
            <person name="Shumante A."/>
            <person name="Zimin A.V."/>
            <person name="Puiu D."/>
            <person name="Salzberg S.L."/>
        </authorList>
    </citation>
    <scope>NUCLEOTIDE SEQUENCE</scope>
    <source>
        <strain evidence="1">WC2-LM</strain>
        <tissue evidence="1">Liver</tissue>
    </source>
</reference>
<name>A0A5E4BKT4_MARMO</name>
<gene>
    <name evidence="1" type="ORF">GHT09_009136</name>
    <name evidence="2" type="ORF">MONAX_5E029853</name>
</gene>
<accession>A0A5E4BKT4</accession>